<organism evidence="4">
    <name type="scientific">Tetraselmis sp. GSL018</name>
    <dbReference type="NCBI Taxonomy" id="582737"/>
    <lineage>
        <taxon>Eukaryota</taxon>
        <taxon>Viridiplantae</taxon>
        <taxon>Chlorophyta</taxon>
        <taxon>core chlorophytes</taxon>
        <taxon>Chlorodendrophyceae</taxon>
        <taxon>Chlorodendrales</taxon>
        <taxon>Chlorodendraceae</taxon>
        <taxon>Tetraselmis</taxon>
    </lineage>
</organism>
<feature type="region of interest" description="Disordered" evidence="2">
    <location>
        <begin position="202"/>
        <end position="222"/>
    </location>
</feature>
<protein>
    <recommendedName>
        <fullName evidence="5">Polycystin cation channel PKD1/PKD2 domain-containing protein</fullName>
    </recommendedName>
</protein>
<reference evidence="4" key="1">
    <citation type="submission" date="2014-05" db="EMBL/GenBank/DDBJ databases">
        <title>The transcriptome of the halophilic microalga Tetraselmis sp. GSL018 isolated from the Great Salt Lake, Utah.</title>
        <authorList>
            <person name="Jinkerson R.E."/>
            <person name="D'Adamo S."/>
            <person name="Posewitz M.C."/>
        </authorList>
    </citation>
    <scope>NUCLEOTIDE SEQUENCE</scope>
    <source>
        <strain evidence="4">GSL018</strain>
    </source>
</reference>
<feature type="transmembrane region" description="Helical" evidence="3">
    <location>
        <begin position="9"/>
        <end position="31"/>
    </location>
</feature>
<accession>A0A061RUB1</accession>
<keyword evidence="3" id="KW-0812">Transmembrane</keyword>
<evidence type="ECO:0008006" key="5">
    <source>
        <dbReference type="Google" id="ProtNLM"/>
    </source>
</evidence>
<feature type="transmembrane region" description="Helical" evidence="3">
    <location>
        <begin position="43"/>
        <end position="64"/>
    </location>
</feature>
<gene>
    <name evidence="4" type="ORF">TSPGSL018_26179</name>
</gene>
<dbReference type="PANTHER" id="PTHR10582:SF2">
    <property type="entry name" value="INACTIVE"/>
    <property type="match status" value="1"/>
</dbReference>
<dbReference type="EMBL" id="GBEZ01011426">
    <property type="protein sequence ID" value="JAC74359.1"/>
    <property type="molecule type" value="Transcribed_RNA"/>
</dbReference>
<keyword evidence="3" id="KW-0472">Membrane</keyword>
<dbReference type="AlphaFoldDB" id="A0A061RUB1"/>
<proteinExistence type="predicted"/>
<dbReference type="InterPro" id="IPR024862">
    <property type="entry name" value="TRPV"/>
</dbReference>
<dbReference type="PANTHER" id="PTHR10582">
    <property type="entry name" value="TRANSIENT RECEPTOR POTENTIAL ION CHANNEL PROTEIN"/>
    <property type="match status" value="1"/>
</dbReference>
<evidence type="ECO:0000256" key="3">
    <source>
        <dbReference type="SAM" id="Phobius"/>
    </source>
</evidence>
<name>A0A061RUB1_9CHLO</name>
<evidence type="ECO:0000256" key="1">
    <source>
        <dbReference type="ARBA" id="ARBA00022737"/>
    </source>
</evidence>
<dbReference type="GO" id="GO:0005216">
    <property type="term" value="F:monoatomic ion channel activity"/>
    <property type="evidence" value="ECO:0007669"/>
    <property type="project" value="InterPro"/>
</dbReference>
<keyword evidence="3" id="KW-1133">Transmembrane helix</keyword>
<evidence type="ECO:0000313" key="4">
    <source>
        <dbReference type="EMBL" id="JAC74359.1"/>
    </source>
</evidence>
<sequence>MLRICTPPLSFWGMCLYAFGMMLGAFDITFFDSLGEFRLLGQGLFIAYMVFQMILLLNLLIALMGDSYEKVQEKAKVEALRERAGLLVEIELVAGKRYLKRNNYCPRWLHALVPKETLQAGETRRNREWAGITGTIRQDLESQLSVVRNQIRDEMEKNAEALTERISGNVAAAMREIGREVSNAVKHTQITELQDSKQVLRNMSRRHSSVPWPRPAAQDSGG</sequence>
<evidence type="ECO:0000256" key="2">
    <source>
        <dbReference type="SAM" id="MobiDB-lite"/>
    </source>
</evidence>
<dbReference type="GO" id="GO:0005886">
    <property type="term" value="C:plasma membrane"/>
    <property type="evidence" value="ECO:0007669"/>
    <property type="project" value="TreeGrafter"/>
</dbReference>
<dbReference type="GO" id="GO:0098703">
    <property type="term" value="P:calcium ion import across plasma membrane"/>
    <property type="evidence" value="ECO:0007669"/>
    <property type="project" value="TreeGrafter"/>
</dbReference>
<keyword evidence="1" id="KW-0677">Repeat</keyword>